<dbReference type="EMBL" id="FOHS01000002">
    <property type="protein sequence ID" value="SET39865.1"/>
    <property type="molecule type" value="Genomic_DNA"/>
</dbReference>
<dbReference type="AlphaFoldDB" id="A0A1I0E655"/>
<accession>A0A1I0E655</accession>
<gene>
    <name evidence="1" type="ORF">SAMN04487998_1688</name>
</gene>
<keyword evidence="2" id="KW-1185">Reference proteome</keyword>
<organism evidence="1 2">
    <name type="scientific">Hymenobacter actinosclerus</name>
    <dbReference type="NCBI Taxonomy" id="82805"/>
    <lineage>
        <taxon>Bacteria</taxon>
        <taxon>Pseudomonadati</taxon>
        <taxon>Bacteroidota</taxon>
        <taxon>Cytophagia</taxon>
        <taxon>Cytophagales</taxon>
        <taxon>Hymenobacteraceae</taxon>
        <taxon>Hymenobacter</taxon>
    </lineage>
</organism>
<reference evidence="2" key="1">
    <citation type="submission" date="2016-10" db="EMBL/GenBank/DDBJ databases">
        <authorList>
            <person name="Varghese N."/>
            <person name="Submissions S."/>
        </authorList>
    </citation>
    <scope>NUCLEOTIDE SEQUENCE [LARGE SCALE GENOMIC DNA]</scope>
    <source>
        <strain evidence="2">DSM 15310</strain>
    </source>
</reference>
<dbReference type="STRING" id="82805.SAMN04487998_1688"/>
<sequence>MQVLDIIAISPQETFLVGYPSETLRPGPWELRRNGELVATVEVTGQAATEADQKGKLAPPGVVMCRGRIDRKGFDFTRDEVTLVLPAQ</sequence>
<dbReference type="Proteomes" id="UP000198697">
    <property type="component" value="Unassembled WGS sequence"/>
</dbReference>
<dbReference type="OrthoDB" id="884925at2"/>
<proteinExistence type="predicted"/>
<name>A0A1I0E655_9BACT</name>
<protein>
    <submittedName>
        <fullName evidence="1">Uncharacterized protein</fullName>
    </submittedName>
</protein>
<evidence type="ECO:0000313" key="2">
    <source>
        <dbReference type="Proteomes" id="UP000198697"/>
    </source>
</evidence>
<evidence type="ECO:0000313" key="1">
    <source>
        <dbReference type="EMBL" id="SET39865.1"/>
    </source>
</evidence>
<dbReference type="RefSeq" id="WP_092770363.1">
    <property type="nucleotide sequence ID" value="NZ_FOHS01000002.1"/>
</dbReference>